<dbReference type="Pfam" id="PF00891">
    <property type="entry name" value="Methyltransf_2"/>
    <property type="match status" value="2"/>
</dbReference>
<dbReference type="Gene3D" id="3.40.50.150">
    <property type="entry name" value="Vaccinia Virus protein VP39"/>
    <property type="match status" value="2"/>
</dbReference>
<sequence length="341" mass="38465">MAMSNDDQTRELLHSQAHVWNHIFNFMNSMSLKYSIQLGIPDMVHNHGRPMTLSELVAALPMNPSKSHCVCRLMRIRVHSGFFTKDKVPGNAEEDEGYLLRPPSRLLLKDEPLSVTPFLLLILDPILTKPCHFVSDWFKNNDLTPFDTAHGRTLWDYVGHEPRMNHLFNVIMASDSRLVTSMLVKDCKAVFEGLKSLADVGGGTGTVAKAIAEAFPNLECTVLDLPHVVANLQGSYAVLLKWVLHDWSDEECIKILKRCKEAVPSKGGKVIIIDITVENQKGDDDHESIETQLCYDMLMMALTTGRERTEKEWTKLFSDAGFSDYKIIPILGLRSLIEVYP</sequence>
<proteinExistence type="inferred from homology"/>
<name>A0A7J0GPZ5_9ERIC</name>
<dbReference type="PROSITE" id="PS51683">
    <property type="entry name" value="SAM_OMT_II"/>
    <property type="match status" value="1"/>
</dbReference>
<evidence type="ECO:0000256" key="2">
    <source>
        <dbReference type="ARBA" id="ARBA00022679"/>
    </source>
</evidence>
<dbReference type="FunFam" id="3.40.50.150:FF:000057">
    <property type="entry name" value="O-methyltransferase ZRP4"/>
    <property type="match status" value="1"/>
</dbReference>
<evidence type="ECO:0000256" key="3">
    <source>
        <dbReference type="ARBA" id="ARBA00022691"/>
    </source>
</evidence>
<evidence type="ECO:0000313" key="8">
    <source>
        <dbReference type="EMBL" id="GFZ12885.1"/>
    </source>
</evidence>
<dbReference type="InterPro" id="IPR012967">
    <property type="entry name" value="COMT_dimerisation"/>
</dbReference>
<dbReference type="InterPro" id="IPR036390">
    <property type="entry name" value="WH_DNA-bd_sf"/>
</dbReference>
<dbReference type="PANTHER" id="PTHR11746">
    <property type="entry name" value="O-METHYLTRANSFERASE"/>
    <property type="match status" value="1"/>
</dbReference>
<dbReference type="InterPro" id="IPR029063">
    <property type="entry name" value="SAM-dependent_MTases_sf"/>
</dbReference>
<protein>
    <submittedName>
        <fullName evidence="8">O-methyltransferase family protein</fullName>
    </submittedName>
</protein>
<dbReference type="GO" id="GO:0008171">
    <property type="term" value="F:O-methyltransferase activity"/>
    <property type="evidence" value="ECO:0007669"/>
    <property type="project" value="InterPro"/>
</dbReference>
<dbReference type="SUPFAM" id="SSF53335">
    <property type="entry name" value="S-adenosyl-L-methionine-dependent methyltransferases"/>
    <property type="match status" value="1"/>
</dbReference>
<reference evidence="8 9" key="1">
    <citation type="submission" date="2019-07" db="EMBL/GenBank/DDBJ databases">
        <title>De Novo Assembly of kiwifruit Actinidia rufa.</title>
        <authorList>
            <person name="Sugita-Konishi S."/>
            <person name="Sato K."/>
            <person name="Mori E."/>
            <person name="Abe Y."/>
            <person name="Kisaki G."/>
            <person name="Hamano K."/>
            <person name="Suezawa K."/>
            <person name="Otani M."/>
            <person name="Fukuda T."/>
            <person name="Manabe T."/>
            <person name="Gomi K."/>
            <person name="Tabuchi M."/>
            <person name="Akimitsu K."/>
            <person name="Kataoka I."/>
        </authorList>
    </citation>
    <scope>NUCLEOTIDE SEQUENCE [LARGE SCALE GENOMIC DNA]</scope>
    <source>
        <strain evidence="9">cv. Fuchu</strain>
    </source>
</reference>
<dbReference type="InterPro" id="IPR036388">
    <property type="entry name" value="WH-like_DNA-bd_sf"/>
</dbReference>
<keyword evidence="1 8" id="KW-0489">Methyltransferase</keyword>
<evidence type="ECO:0000256" key="5">
    <source>
        <dbReference type="PIRSR" id="PIRSR005739-1"/>
    </source>
</evidence>
<dbReference type="EMBL" id="BJWL01000023">
    <property type="protein sequence ID" value="GFZ12885.1"/>
    <property type="molecule type" value="Genomic_DNA"/>
</dbReference>
<keyword evidence="2 8" id="KW-0808">Transferase</keyword>
<dbReference type="InterPro" id="IPR016461">
    <property type="entry name" value="COMT-like"/>
</dbReference>
<comment type="caution">
    <text evidence="8">The sequence shown here is derived from an EMBL/GenBank/DDBJ whole genome shotgun (WGS) entry which is preliminary data.</text>
</comment>
<keyword evidence="9" id="KW-1185">Reference proteome</keyword>
<evidence type="ECO:0000259" key="7">
    <source>
        <dbReference type="Pfam" id="PF08100"/>
    </source>
</evidence>
<evidence type="ECO:0000256" key="1">
    <source>
        <dbReference type="ARBA" id="ARBA00022603"/>
    </source>
</evidence>
<dbReference type="SUPFAM" id="SSF46785">
    <property type="entry name" value="Winged helix' DNA-binding domain"/>
    <property type="match status" value="1"/>
</dbReference>
<evidence type="ECO:0000256" key="4">
    <source>
        <dbReference type="ARBA" id="ARBA00034481"/>
    </source>
</evidence>
<gene>
    <name evidence="8" type="ORF">Acr_23g0012700</name>
</gene>
<feature type="active site" description="Proton acceptor" evidence="5">
    <location>
        <position position="245"/>
    </location>
</feature>
<feature type="domain" description="O-methyltransferase C-terminal" evidence="6">
    <location>
        <begin position="136"/>
        <end position="231"/>
    </location>
</feature>
<organism evidence="8 9">
    <name type="scientific">Actinidia rufa</name>
    <dbReference type="NCBI Taxonomy" id="165716"/>
    <lineage>
        <taxon>Eukaryota</taxon>
        <taxon>Viridiplantae</taxon>
        <taxon>Streptophyta</taxon>
        <taxon>Embryophyta</taxon>
        <taxon>Tracheophyta</taxon>
        <taxon>Spermatophyta</taxon>
        <taxon>Magnoliopsida</taxon>
        <taxon>eudicotyledons</taxon>
        <taxon>Gunneridae</taxon>
        <taxon>Pentapetalae</taxon>
        <taxon>asterids</taxon>
        <taxon>Ericales</taxon>
        <taxon>Actinidiaceae</taxon>
        <taxon>Actinidia</taxon>
    </lineage>
</organism>
<evidence type="ECO:0000313" key="9">
    <source>
        <dbReference type="Proteomes" id="UP000585474"/>
    </source>
</evidence>
<accession>A0A7J0GPZ5</accession>
<dbReference type="Pfam" id="PF08100">
    <property type="entry name" value="Dimerisation"/>
    <property type="match status" value="1"/>
</dbReference>
<dbReference type="AlphaFoldDB" id="A0A7J0GPZ5"/>
<dbReference type="GO" id="GO:0046983">
    <property type="term" value="F:protein dimerization activity"/>
    <property type="evidence" value="ECO:0007669"/>
    <property type="project" value="InterPro"/>
</dbReference>
<dbReference type="PIRSF" id="PIRSF005739">
    <property type="entry name" value="O-mtase"/>
    <property type="match status" value="1"/>
</dbReference>
<dbReference type="Proteomes" id="UP000585474">
    <property type="component" value="Unassembled WGS sequence"/>
</dbReference>
<dbReference type="FunFam" id="1.10.10.10:FF:000213">
    <property type="entry name" value="Coniferyl alcohol 9-O-methyltransferase"/>
    <property type="match status" value="1"/>
</dbReference>
<dbReference type="OrthoDB" id="2410195at2759"/>
<feature type="domain" description="O-methyltransferase C-terminal" evidence="6">
    <location>
        <begin position="237"/>
        <end position="323"/>
    </location>
</feature>
<feature type="domain" description="O-methyltransferase dimerisation" evidence="7">
    <location>
        <begin position="20"/>
        <end position="110"/>
    </location>
</feature>
<comment type="similarity">
    <text evidence="4">Belongs to the class I-like SAM-binding methyltransferase superfamily. Cation-independent O-methyltransferase family. COMT subfamily.</text>
</comment>
<dbReference type="GO" id="GO:0008757">
    <property type="term" value="F:S-adenosylmethionine-dependent methyltransferase activity"/>
    <property type="evidence" value="ECO:0007669"/>
    <property type="project" value="UniProtKB-ARBA"/>
</dbReference>
<dbReference type="GO" id="GO:0032259">
    <property type="term" value="P:methylation"/>
    <property type="evidence" value="ECO:0007669"/>
    <property type="project" value="UniProtKB-KW"/>
</dbReference>
<dbReference type="Gene3D" id="1.10.10.10">
    <property type="entry name" value="Winged helix-like DNA-binding domain superfamily/Winged helix DNA-binding domain"/>
    <property type="match status" value="1"/>
</dbReference>
<evidence type="ECO:0000259" key="6">
    <source>
        <dbReference type="Pfam" id="PF00891"/>
    </source>
</evidence>
<keyword evidence="3" id="KW-0949">S-adenosyl-L-methionine</keyword>
<dbReference type="InterPro" id="IPR001077">
    <property type="entry name" value="COMT_C"/>
</dbReference>